<evidence type="ECO:0008006" key="7">
    <source>
        <dbReference type="Google" id="ProtNLM"/>
    </source>
</evidence>
<dbReference type="PANTHER" id="PTHR19854:SF1">
    <property type="entry name" value="GUANINE NUCLEOTIDE-BINDING PROTEIN SUBUNIT BETA-LIKE PROTEIN 1"/>
    <property type="match status" value="1"/>
</dbReference>
<feature type="repeat" description="WD" evidence="3">
    <location>
        <begin position="85"/>
        <end position="107"/>
    </location>
</feature>
<dbReference type="PROSITE" id="PS50294">
    <property type="entry name" value="WD_REPEATS_REGION"/>
    <property type="match status" value="2"/>
</dbReference>
<keyword evidence="1 3" id="KW-0853">WD repeat</keyword>
<dbReference type="Pfam" id="PF00400">
    <property type="entry name" value="WD40"/>
    <property type="match status" value="4"/>
</dbReference>
<dbReference type="InterPro" id="IPR015943">
    <property type="entry name" value="WD40/YVTN_repeat-like_dom_sf"/>
</dbReference>
<keyword evidence="6" id="KW-1185">Reference proteome</keyword>
<comment type="caution">
    <text evidence="5">The sequence shown here is derived from an EMBL/GenBank/DDBJ whole genome shotgun (WGS) entry which is preliminary data.</text>
</comment>
<reference evidence="5" key="1">
    <citation type="submission" date="2020-01" db="EMBL/GenBank/DDBJ databases">
        <title>Development of genomics and gene disruption for Polysphondylium violaceum indicates a role for the polyketide synthase stlB in stalk morphogenesis.</title>
        <authorList>
            <person name="Narita B."/>
            <person name="Kawabe Y."/>
            <person name="Kin K."/>
            <person name="Saito T."/>
            <person name="Gibbs R."/>
            <person name="Kuspa A."/>
            <person name="Muzny D."/>
            <person name="Queller D."/>
            <person name="Richards S."/>
            <person name="Strassman J."/>
            <person name="Sucgang R."/>
            <person name="Worley K."/>
            <person name="Schaap P."/>
        </authorList>
    </citation>
    <scope>NUCLEOTIDE SEQUENCE</scope>
    <source>
        <strain evidence="5">QSvi11</strain>
    </source>
</reference>
<sequence>MMMNKSKKDKEQLNELPPDPFYILRGHKYFISSVVFDKVDPNILYSGSGDGELKLWNIEEKKCIQSQIAHAEGGVLSLQSTPHGLVSQGRDGTIKIWNIHQDRLETISKIETNSISLGKCSSLLSSRLNSNNTTTTTTTTNNTSPDNNVLNNSNSNNSSSNLLAISSDESPSQVELWDLDRKEIVKKFNPSPSLGGELQKLGLSMSLKLFYDENGNIKLCSGYENGTMIMWDIRNSDDHIVYGKLHNEPILSFDLSSNGINGISGSADNNIIEFNIDYANKQFEVTKKHILNNNGISQVRIRQDEKIYATSGWDRRIRIFNFKKHTPLAILKYHTESIYTLDFSSNNILASGSKDMKIALWSIYNSN</sequence>
<keyword evidence="2" id="KW-0677">Repeat</keyword>
<accession>A0A8J4PT09</accession>
<evidence type="ECO:0000256" key="1">
    <source>
        <dbReference type="ARBA" id="ARBA00022574"/>
    </source>
</evidence>
<name>A0A8J4PT09_9MYCE</name>
<dbReference type="OrthoDB" id="7668193at2759"/>
<feature type="repeat" description="WD" evidence="3">
    <location>
        <begin position="331"/>
        <end position="367"/>
    </location>
</feature>
<dbReference type="PROSITE" id="PS50082">
    <property type="entry name" value="WD_REPEATS_2"/>
    <property type="match status" value="3"/>
</dbReference>
<dbReference type="Gene3D" id="2.130.10.10">
    <property type="entry name" value="YVTN repeat-like/Quinoprotein amine dehydrogenase"/>
    <property type="match status" value="2"/>
</dbReference>
<evidence type="ECO:0000256" key="4">
    <source>
        <dbReference type="SAM" id="MobiDB-lite"/>
    </source>
</evidence>
<feature type="region of interest" description="Disordered" evidence="4">
    <location>
        <begin position="128"/>
        <end position="155"/>
    </location>
</feature>
<gene>
    <name evidence="5" type="ORF">CYY_005492</name>
</gene>
<dbReference type="InterPro" id="IPR036322">
    <property type="entry name" value="WD40_repeat_dom_sf"/>
</dbReference>
<evidence type="ECO:0000256" key="3">
    <source>
        <dbReference type="PROSITE-ProRule" id="PRU00221"/>
    </source>
</evidence>
<dbReference type="PRINTS" id="PR00320">
    <property type="entry name" value="GPROTEINBRPT"/>
</dbReference>
<organism evidence="5 6">
    <name type="scientific">Polysphondylium violaceum</name>
    <dbReference type="NCBI Taxonomy" id="133409"/>
    <lineage>
        <taxon>Eukaryota</taxon>
        <taxon>Amoebozoa</taxon>
        <taxon>Evosea</taxon>
        <taxon>Eumycetozoa</taxon>
        <taxon>Dictyostelia</taxon>
        <taxon>Dictyosteliales</taxon>
        <taxon>Dictyosteliaceae</taxon>
        <taxon>Polysphondylium</taxon>
    </lineage>
</organism>
<dbReference type="SMART" id="SM00320">
    <property type="entry name" value="WD40"/>
    <property type="match status" value="5"/>
</dbReference>
<protein>
    <recommendedName>
        <fullName evidence="7">Guanine nucleotide-binding protein subunit beta-like protein 1</fullName>
    </recommendedName>
</protein>
<dbReference type="InterPro" id="IPR019775">
    <property type="entry name" value="WD40_repeat_CS"/>
</dbReference>
<dbReference type="EMBL" id="AJWJ01000220">
    <property type="protein sequence ID" value="KAF2073210.1"/>
    <property type="molecule type" value="Genomic_DNA"/>
</dbReference>
<proteinExistence type="predicted"/>
<dbReference type="InterPro" id="IPR001680">
    <property type="entry name" value="WD40_rpt"/>
</dbReference>
<dbReference type="PROSITE" id="PS00678">
    <property type="entry name" value="WD_REPEATS_1"/>
    <property type="match status" value="1"/>
</dbReference>
<dbReference type="PANTHER" id="PTHR19854">
    <property type="entry name" value="TRANSDUCIN BETA-LIKE 3"/>
    <property type="match status" value="1"/>
</dbReference>
<evidence type="ECO:0000256" key="2">
    <source>
        <dbReference type="ARBA" id="ARBA00022737"/>
    </source>
</evidence>
<feature type="repeat" description="WD" evidence="3">
    <location>
        <begin position="24"/>
        <end position="66"/>
    </location>
</feature>
<dbReference type="Proteomes" id="UP000695562">
    <property type="component" value="Unassembled WGS sequence"/>
</dbReference>
<dbReference type="SUPFAM" id="SSF50978">
    <property type="entry name" value="WD40 repeat-like"/>
    <property type="match status" value="1"/>
</dbReference>
<dbReference type="AlphaFoldDB" id="A0A8J4PT09"/>
<dbReference type="InterPro" id="IPR020472">
    <property type="entry name" value="WD40_PAC1"/>
</dbReference>
<evidence type="ECO:0000313" key="5">
    <source>
        <dbReference type="EMBL" id="KAF2073210.1"/>
    </source>
</evidence>
<evidence type="ECO:0000313" key="6">
    <source>
        <dbReference type="Proteomes" id="UP000695562"/>
    </source>
</evidence>